<organism evidence="2 3">
    <name type="scientific">Hypsizygus marmoreus</name>
    <name type="common">White beech mushroom</name>
    <name type="synonym">Agaricus marmoreus</name>
    <dbReference type="NCBI Taxonomy" id="39966"/>
    <lineage>
        <taxon>Eukaryota</taxon>
        <taxon>Fungi</taxon>
        <taxon>Dikarya</taxon>
        <taxon>Basidiomycota</taxon>
        <taxon>Agaricomycotina</taxon>
        <taxon>Agaricomycetes</taxon>
        <taxon>Agaricomycetidae</taxon>
        <taxon>Agaricales</taxon>
        <taxon>Tricholomatineae</taxon>
        <taxon>Lyophyllaceae</taxon>
        <taxon>Hypsizygus</taxon>
    </lineage>
</organism>
<keyword evidence="3" id="KW-1185">Reference proteome</keyword>
<reference evidence="2" key="1">
    <citation type="submission" date="2018-04" db="EMBL/GenBank/DDBJ databases">
        <title>Whole genome sequencing of Hypsizygus marmoreus.</title>
        <authorList>
            <person name="Choi I.-G."/>
            <person name="Min B."/>
            <person name="Kim J.-G."/>
            <person name="Kim S."/>
            <person name="Oh Y.-L."/>
            <person name="Kong W.-S."/>
            <person name="Park H."/>
            <person name="Jeong J."/>
            <person name="Song E.-S."/>
        </authorList>
    </citation>
    <scope>NUCLEOTIDE SEQUENCE [LARGE SCALE GENOMIC DNA]</scope>
    <source>
        <strain evidence="2">51987-8</strain>
    </source>
</reference>
<evidence type="ECO:0000313" key="2">
    <source>
        <dbReference type="EMBL" id="RDB28036.1"/>
    </source>
</evidence>
<protein>
    <submittedName>
        <fullName evidence="2">Uncharacterized protein</fullName>
    </submittedName>
</protein>
<accession>A0A369KAS6</accession>
<feature type="compositionally biased region" description="Low complexity" evidence="1">
    <location>
        <begin position="118"/>
        <end position="127"/>
    </location>
</feature>
<feature type="region of interest" description="Disordered" evidence="1">
    <location>
        <begin position="1"/>
        <end position="74"/>
    </location>
</feature>
<evidence type="ECO:0000256" key="1">
    <source>
        <dbReference type="SAM" id="MobiDB-lite"/>
    </source>
</evidence>
<gene>
    <name evidence="2" type="ORF">Hypma_002076</name>
</gene>
<dbReference type="AlphaFoldDB" id="A0A369KAS6"/>
<dbReference type="EMBL" id="LUEZ02000013">
    <property type="protein sequence ID" value="RDB28036.1"/>
    <property type="molecule type" value="Genomic_DNA"/>
</dbReference>
<dbReference type="InParanoid" id="A0A369KAS6"/>
<feature type="region of interest" description="Disordered" evidence="1">
    <location>
        <begin position="107"/>
        <end position="155"/>
    </location>
</feature>
<proteinExistence type="predicted"/>
<evidence type="ECO:0000313" key="3">
    <source>
        <dbReference type="Proteomes" id="UP000076154"/>
    </source>
</evidence>
<feature type="compositionally biased region" description="Polar residues" evidence="1">
    <location>
        <begin position="1"/>
        <end position="20"/>
    </location>
</feature>
<dbReference type="Proteomes" id="UP000076154">
    <property type="component" value="Unassembled WGS sequence"/>
</dbReference>
<sequence length="162" mass="18196">MSKSPGANGQLRANNSGVKTTESHNHGDRLRHHFQTGTRQELRGPTSIFTARRPPSSTSHLGTLPVQRKARRRRGRITCFMQQEYPQFQDRKHERILQGQLLRRTKSGLNNSAETRDTTTATDYDTTFEQARDTSAASSPHATRHPPSPTSHLGTLRVLCQA</sequence>
<name>A0A369KAS6_HYPMA</name>
<comment type="caution">
    <text evidence="2">The sequence shown here is derived from an EMBL/GenBank/DDBJ whole genome shotgun (WGS) entry which is preliminary data.</text>
</comment>